<evidence type="ECO:0000313" key="1">
    <source>
        <dbReference type="EMBL" id="QDU61947.1"/>
    </source>
</evidence>
<organism evidence="1 2">
    <name type="scientific">Kolteria novifilia</name>
    <dbReference type="NCBI Taxonomy" id="2527975"/>
    <lineage>
        <taxon>Bacteria</taxon>
        <taxon>Pseudomonadati</taxon>
        <taxon>Planctomycetota</taxon>
        <taxon>Planctomycetia</taxon>
        <taxon>Kolteriales</taxon>
        <taxon>Kolteriaceae</taxon>
        <taxon>Kolteria</taxon>
    </lineage>
</organism>
<reference evidence="1 2" key="1">
    <citation type="submission" date="2019-02" db="EMBL/GenBank/DDBJ databases">
        <title>Deep-cultivation of Planctomycetes and their phenomic and genomic characterization uncovers novel biology.</title>
        <authorList>
            <person name="Wiegand S."/>
            <person name="Jogler M."/>
            <person name="Boedeker C."/>
            <person name="Pinto D."/>
            <person name="Vollmers J."/>
            <person name="Rivas-Marin E."/>
            <person name="Kohn T."/>
            <person name="Peeters S.H."/>
            <person name="Heuer A."/>
            <person name="Rast P."/>
            <person name="Oberbeckmann S."/>
            <person name="Bunk B."/>
            <person name="Jeske O."/>
            <person name="Meyerdierks A."/>
            <person name="Storesund J.E."/>
            <person name="Kallscheuer N."/>
            <person name="Luecker S."/>
            <person name="Lage O.M."/>
            <person name="Pohl T."/>
            <person name="Merkel B.J."/>
            <person name="Hornburger P."/>
            <person name="Mueller R.-W."/>
            <person name="Bruemmer F."/>
            <person name="Labrenz M."/>
            <person name="Spormann A.M."/>
            <person name="Op den Camp H."/>
            <person name="Overmann J."/>
            <person name="Amann R."/>
            <person name="Jetten M.S.M."/>
            <person name="Mascher T."/>
            <person name="Medema M.H."/>
            <person name="Devos D.P."/>
            <person name="Kaster A.-K."/>
            <person name="Ovreas L."/>
            <person name="Rohde M."/>
            <person name="Galperin M.Y."/>
            <person name="Jogler C."/>
        </authorList>
    </citation>
    <scope>NUCLEOTIDE SEQUENCE [LARGE SCALE GENOMIC DNA]</scope>
    <source>
        <strain evidence="1 2">Pan216</strain>
    </source>
</reference>
<dbReference type="EMBL" id="CP036279">
    <property type="protein sequence ID" value="QDU61947.1"/>
    <property type="molecule type" value="Genomic_DNA"/>
</dbReference>
<evidence type="ECO:0000313" key="2">
    <source>
        <dbReference type="Proteomes" id="UP000317093"/>
    </source>
</evidence>
<gene>
    <name evidence="1" type="ORF">Pan216_28130</name>
</gene>
<sequence>MASLARHRDRVARQIPRAWDGELAEDVAIFDDSVLESLPSESAGHVRAIREALECVSESRQEDAMGRVAGIPRNSPLSEWRLFVRGLIHWIAQDTEGAHEAWRRLSPERRAGRIATAMMVARRSDLERVSPGNSNVEAQDEISSHWLGRLDDRLLYHAKLLRRTCIDRIALRVAWSGVRVPEEAEEVKLGPSKIEWLGKFAAENRAIEPDLVAALERVALGRAFAQYYGDMFDVAVKTFRGPLHDPRNRLLAFFYWTRFGNDRKAQKRSQESLSGYLTNELPRNNNLSEPLRQAIASQIHLYEAMDLIPSNDAMESVFFGKREDTRAVREHFRASIRAYPANRRAYENYVEWLESKLEDDELTKPKRRSLIDELRKVMVDWSRGLPEDSRPRLWLVDHLMETEDLEGAKPHVDWLTASRHDDPRIRATPWKWGILEAMRLCRRKAWLSEVPKRLEEARACWPTWLSEQWFPYLQAAWMLRSGMTEKYEEQRQQICGDFGVARDSLSDACMMLAAAQRMRVPSADLKPLRVPVDTAAKAVKRLPSDELLSAGEFFWDMQRAQLLYPAYRMHGKRLVEEMVARFNENPKLIEDRIDDRQIHQAILWCSEHRFCSDRYELRLPSSFSTPTVKQHPFVAAAKANAFIKLSVHWNSELYEDLAPLLREAAPSQRDPYYRYWFASLADQLDDVFARVDARGSGFGFFDRLFGFVDDDGDEEFDPNCDCPNCRAAKQRAQAGASRD</sequence>
<dbReference type="Proteomes" id="UP000317093">
    <property type="component" value="Chromosome"/>
</dbReference>
<protein>
    <submittedName>
        <fullName evidence="1">Uncharacterized protein</fullName>
    </submittedName>
</protein>
<accession>A0A518B4Q3</accession>
<proteinExistence type="predicted"/>
<name>A0A518B4Q3_9BACT</name>
<dbReference type="RefSeq" id="WP_145258469.1">
    <property type="nucleotide sequence ID" value="NZ_CP036279.1"/>
</dbReference>
<keyword evidence="2" id="KW-1185">Reference proteome</keyword>
<dbReference type="OrthoDB" id="234985at2"/>
<dbReference type="AlphaFoldDB" id="A0A518B4Q3"/>
<dbReference type="KEGG" id="knv:Pan216_28130"/>